<dbReference type="RefSeq" id="WP_147147978.1">
    <property type="nucleotide sequence ID" value="NZ_BKAJ01000030.1"/>
</dbReference>
<dbReference type="AlphaFoldDB" id="A0A512N631"/>
<dbReference type="InterPro" id="IPR003439">
    <property type="entry name" value="ABC_transporter-like_ATP-bd"/>
</dbReference>
<keyword evidence="3" id="KW-0547">Nucleotide-binding</keyword>
<evidence type="ECO:0000313" key="7">
    <source>
        <dbReference type="EMBL" id="GEP54447.1"/>
    </source>
</evidence>
<dbReference type="PROSITE" id="PS50893">
    <property type="entry name" value="ABC_TRANSPORTER_2"/>
    <property type="match status" value="1"/>
</dbReference>
<accession>A0A512N631</accession>
<dbReference type="EMBL" id="BKAJ01000030">
    <property type="protein sequence ID" value="GEP54447.1"/>
    <property type="molecule type" value="Genomic_DNA"/>
</dbReference>
<keyword evidence="5" id="KW-0029">Amino-acid transport</keyword>
<comment type="caution">
    <text evidence="7">The sequence shown here is derived from an EMBL/GenBank/DDBJ whole genome shotgun (WGS) entry which is preliminary data.</text>
</comment>
<evidence type="ECO:0000256" key="5">
    <source>
        <dbReference type="ARBA" id="ARBA00022970"/>
    </source>
</evidence>
<dbReference type="GO" id="GO:0015807">
    <property type="term" value="P:L-amino acid transport"/>
    <property type="evidence" value="ECO:0007669"/>
    <property type="project" value="TreeGrafter"/>
</dbReference>
<dbReference type="Gene3D" id="3.40.50.300">
    <property type="entry name" value="P-loop containing nucleotide triphosphate hydrolases"/>
    <property type="match status" value="1"/>
</dbReference>
<dbReference type="PANTHER" id="PTHR43820">
    <property type="entry name" value="HIGH-AFFINITY BRANCHED-CHAIN AMINO ACID TRANSPORT ATP-BINDING PROTEIN LIVF"/>
    <property type="match status" value="1"/>
</dbReference>
<dbReference type="InterPro" id="IPR027417">
    <property type="entry name" value="P-loop_NTPase"/>
</dbReference>
<dbReference type="OrthoDB" id="9806726at2"/>
<evidence type="ECO:0000259" key="6">
    <source>
        <dbReference type="PROSITE" id="PS50893"/>
    </source>
</evidence>
<gene>
    <name evidence="7" type="primary">livF</name>
    <name evidence="7" type="ORF">RSO01_16130</name>
</gene>
<dbReference type="PANTHER" id="PTHR43820:SF4">
    <property type="entry name" value="HIGH-AFFINITY BRANCHED-CHAIN AMINO ACID TRANSPORT ATP-BINDING PROTEIN LIVF"/>
    <property type="match status" value="1"/>
</dbReference>
<dbReference type="GO" id="GO:0015658">
    <property type="term" value="F:branched-chain amino acid transmembrane transporter activity"/>
    <property type="evidence" value="ECO:0007669"/>
    <property type="project" value="TreeGrafter"/>
</dbReference>
<dbReference type="Proteomes" id="UP000321058">
    <property type="component" value="Unassembled WGS sequence"/>
</dbReference>
<keyword evidence="8" id="KW-1185">Reference proteome</keyword>
<dbReference type="InterPro" id="IPR017871">
    <property type="entry name" value="ABC_transporter-like_CS"/>
</dbReference>
<comment type="similarity">
    <text evidence="1">Belongs to the ABC transporter superfamily.</text>
</comment>
<evidence type="ECO:0000256" key="4">
    <source>
        <dbReference type="ARBA" id="ARBA00022840"/>
    </source>
</evidence>
<dbReference type="SMART" id="SM00382">
    <property type="entry name" value="AAA"/>
    <property type="match status" value="1"/>
</dbReference>
<dbReference type="InterPro" id="IPR003593">
    <property type="entry name" value="AAA+_ATPase"/>
</dbReference>
<evidence type="ECO:0000256" key="2">
    <source>
        <dbReference type="ARBA" id="ARBA00022448"/>
    </source>
</evidence>
<dbReference type="GO" id="GO:0005524">
    <property type="term" value="F:ATP binding"/>
    <property type="evidence" value="ECO:0007669"/>
    <property type="project" value="UniProtKB-KW"/>
</dbReference>
<dbReference type="GO" id="GO:0016887">
    <property type="term" value="F:ATP hydrolysis activity"/>
    <property type="evidence" value="ECO:0007669"/>
    <property type="project" value="InterPro"/>
</dbReference>
<dbReference type="Pfam" id="PF00005">
    <property type="entry name" value="ABC_tran"/>
    <property type="match status" value="1"/>
</dbReference>
<protein>
    <submittedName>
        <fullName evidence="7">ABC transporter ATP-binding protein</fullName>
    </submittedName>
</protein>
<evidence type="ECO:0000313" key="8">
    <source>
        <dbReference type="Proteomes" id="UP000321058"/>
    </source>
</evidence>
<keyword evidence="4 7" id="KW-0067">ATP-binding</keyword>
<proteinExistence type="inferred from homology"/>
<sequence>MLAIQHLKVSYGITQVLRDVTFEVPAGKIVALLGGNGSGKTTMLNTLSGVVRCSGGSILFEGKECAGLSADNMVRRGIVQVPQGREVWPSMSVQDNLELGAATRRDWGAMRADLDEVYAMFPKLAAVRKRRAGSLSGGEQQMVAIGRALMARPRCLLMDEPSAGLAPTIVGDMVDTILALNRRGLTILLVEQNIGVAAAVAESAHILQGGEITFSGPAAGLVDNDEVLRSYLGR</sequence>
<organism evidence="7 8">
    <name type="scientific">Reyranella soli</name>
    <dbReference type="NCBI Taxonomy" id="1230389"/>
    <lineage>
        <taxon>Bacteria</taxon>
        <taxon>Pseudomonadati</taxon>
        <taxon>Pseudomonadota</taxon>
        <taxon>Alphaproteobacteria</taxon>
        <taxon>Hyphomicrobiales</taxon>
        <taxon>Reyranellaceae</taxon>
        <taxon>Reyranella</taxon>
    </lineage>
</organism>
<dbReference type="InterPro" id="IPR052156">
    <property type="entry name" value="BCAA_Transport_ATP-bd_LivF"/>
</dbReference>
<name>A0A512N631_9HYPH</name>
<dbReference type="PROSITE" id="PS00211">
    <property type="entry name" value="ABC_TRANSPORTER_1"/>
    <property type="match status" value="1"/>
</dbReference>
<reference evidence="7 8" key="1">
    <citation type="submission" date="2019-07" db="EMBL/GenBank/DDBJ databases">
        <title>Whole genome shotgun sequence of Reyranella soli NBRC 108950.</title>
        <authorList>
            <person name="Hosoyama A."/>
            <person name="Uohara A."/>
            <person name="Ohji S."/>
            <person name="Ichikawa N."/>
        </authorList>
    </citation>
    <scope>NUCLEOTIDE SEQUENCE [LARGE SCALE GENOMIC DNA]</scope>
    <source>
        <strain evidence="7 8">NBRC 108950</strain>
    </source>
</reference>
<dbReference type="CDD" id="cd03224">
    <property type="entry name" value="ABC_TM1139_LivF_branched"/>
    <property type="match status" value="1"/>
</dbReference>
<feature type="domain" description="ABC transporter" evidence="6">
    <location>
        <begin position="2"/>
        <end position="234"/>
    </location>
</feature>
<evidence type="ECO:0000256" key="3">
    <source>
        <dbReference type="ARBA" id="ARBA00022741"/>
    </source>
</evidence>
<dbReference type="SUPFAM" id="SSF52540">
    <property type="entry name" value="P-loop containing nucleoside triphosphate hydrolases"/>
    <property type="match status" value="1"/>
</dbReference>
<evidence type="ECO:0000256" key="1">
    <source>
        <dbReference type="ARBA" id="ARBA00005417"/>
    </source>
</evidence>
<keyword evidence="2" id="KW-0813">Transport</keyword>